<evidence type="ECO:0000313" key="3">
    <source>
        <dbReference type="Proteomes" id="UP000716322"/>
    </source>
</evidence>
<keyword evidence="1" id="KW-0472">Membrane</keyword>
<feature type="transmembrane region" description="Helical" evidence="1">
    <location>
        <begin position="122"/>
        <end position="141"/>
    </location>
</feature>
<keyword evidence="3" id="KW-1185">Reference proteome</keyword>
<name>A0ABX0P6U2_9BURK</name>
<comment type="caution">
    <text evidence="2">The sequence shown here is derived from an EMBL/GenBank/DDBJ whole genome shotgun (WGS) entry which is preliminary data.</text>
</comment>
<gene>
    <name evidence="2" type="ORF">HAV22_04730</name>
</gene>
<organism evidence="2 3">
    <name type="scientific">Telluria antibiotica</name>
    <dbReference type="NCBI Taxonomy" id="2717319"/>
    <lineage>
        <taxon>Bacteria</taxon>
        <taxon>Pseudomonadati</taxon>
        <taxon>Pseudomonadota</taxon>
        <taxon>Betaproteobacteria</taxon>
        <taxon>Burkholderiales</taxon>
        <taxon>Oxalobacteraceae</taxon>
        <taxon>Telluria group</taxon>
        <taxon>Telluria</taxon>
    </lineage>
</organism>
<feature type="transmembrane region" description="Helical" evidence="1">
    <location>
        <begin position="54"/>
        <end position="73"/>
    </location>
</feature>
<accession>A0ABX0P6U2</accession>
<dbReference type="Proteomes" id="UP000716322">
    <property type="component" value="Unassembled WGS sequence"/>
</dbReference>
<evidence type="ECO:0000256" key="1">
    <source>
        <dbReference type="SAM" id="Phobius"/>
    </source>
</evidence>
<keyword evidence="1" id="KW-0812">Transmembrane</keyword>
<dbReference type="RefSeq" id="WP_166857006.1">
    <property type="nucleotide sequence ID" value="NZ_JAAQOM010000002.1"/>
</dbReference>
<sequence>MARRRRFRFALEPGHAGRRPPRHDRLSHDDDGGSLLQILPAVAGLPLRCPPRQAVWTCPLLGAGGALLAVGFLSGRPLLFALAWVVLTGSFALLLACLIPTLGRRAAAIPAVAHIVGGMRGAVAVLAVGIAAGLALAGWLAGGPAVPVAPRVDSHAALGFADWVALPVLRHPHALRI</sequence>
<evidence type="ECO:0000313" key="2">
    <source>
        <dbReference type="EMBL" id="NIA52957.1"/>
    </source>
</evidence>
<protein>
    <submittedName>
        <fullName evidence="2">Uncharacterized protein</fullName>
    </submittedName>
</protein>
<feature type="transmembrane region" description="Helical" evidence="1">
    <location>
        <begin position="79"/>
        <end position="102"/>
    </location>
</feature>
<keyword evidence="1" id="KW-1133">Transmembrane helix</keyword>
<reference evidence="2 3" key="1">
    <citation type="submission" date="2020-03" db="EMBL/GenBank/DDBJ databases">
        <title>Genome sequence of strain Massilia sp. TW-1.</title>
        <authorList>
            <person name="Chaudhary D.K."/>
        </authorList>
    </citation>
    <scope>NUCLEOTIDE SEQUENCE [LARGE SCALE GENOMIC DNA]</scope>
    <source>
        <strain evidence="2 3">TW-1</strain>
    </source>
</reference>
<dbReference type="EMBL" id="JAAQOM010000002">
    <property type="protein sequence ID" value="NIA52957.1"/>
    <property type="molecule type" value="Genomic_DNA"/>
</dbReference>
<proteinExistence type="predicted"/>